<evidence type="ECO:0000256" key="2">
    <source>
        <dbReference type="ARBA" id="ARBA00001933"/>
    </source>
</evidence>
<dbReference type="CDD" id="cd04300">
    <property type="entry name" value="GT35_Glycogen_Phosphorylase"/>
    <property type="match status" value="1"/>
</dbReference>
<keyword evidence="8 10" id="KW-0119">Carbohydrate metabolism</keyword>
<evidence type="ECO:0000256" key="5">
    <source>
        <dbReference type="ARBA" id="ARBA00022676"/>
    </source>
</evidence>
<dbReference type="GO" id="GO:0005737">
    <property type="term" value="C:cytoplasm"/>
    <property type="evidence" value="ECO:0007669"/>
    <property type="project" value="TreeGrafter"/>
</dbReference>
<dbReference type="SUPFAM" id="SSF53756">
    <property type="entry name" value="UDP-Glycosyltransferase/glycogen phosphorylase"/>
    <property type="match status" value="1"/>
</dbReference>
<organism evidence="12 13">
    <name type="scientific">Tetrahymena thermophila (strain SB210)</name>
    <dbReference type="NCBI Taxonomy" id="312017"/>
    <lineage>
        <taxon>Eukaryota</taxon>
        <taxon>Sar</taxon>
        <taxon>Alveolata</taxon>
        <taxon>Ciliophora</taxon>
        <taxon>Intramacronucleata</taxon>
        <taxon>Oligohymenophorea</taxon>
        <taxon>Hymenostomatida</taxon>
        <taxon>Tetrahymenina</taxon>
        <taxon>Tetrahymenidae</taxon>
        <taxon>Tetrahymena</taxon>
    </lineage>
</organism>
<keyword evidence="7 9" id="KW-0663">Pyridoxal phosphate</keyword>
<evidence type="ECO:0000256" key="4">
    <source>
        <dbReference type="ARBA" id="ARBA00022533"/>
    </source>
</evidence>
<comment type="cofactor">
    <cofactor evidence="2 10">
        <name>pyridoxal 5'-phosphate</name>
        <dbReference type="ChEBI" id="CHEBI:597326"/>
    </cofactor>
</comment>
<proteinExistence type="inferred from homology"/>
<dbReference type="eggNOG" id="KOG2099">
    <property type="taxonomic scope" value="Eukaryota"/>
</dbReference>
<dbReference type="PANTHER" id="PTHR11468">
    <property type="entry name" value="GLYCOGEN PHOSPHORYLASE"/>
    <property type="match status" value="1"/>
</dbReference>
<protein>
    <recommendedName>
        <fullName evidence="10">Alpha-1,4 glucan phosphorylase</fullName>
        <ecNumber evidence="10">2.4.1.1</ecNumber>
    </recommendedName>
</protein>
<evidence type="ECO:0000313" key="13">
    <source>
        <dbReference type="Proteomes" id="UP000009168"/>
    </source>
</evidence>
<comment type="function">
    <text evidence="10">Allosteric enzyme that catalyzes the rate-limiting step in glycogen catabolism, the phosphorolytic cleavage of glycogen to produce glucose-1-phosphate, and plays a central role in maintaining cellular and organismal glucose homeostasis.</text>
</comment>
<dbReference type="NCBIfam" id="TIGR02093">
    <property type="entry name" value="P_ylase"/>
    <property type="match status" value="1"/>
</dbReference>
<comment type="similarity">
    <text evidence="3 10">Belongs to the glycogen phosphorylase family.</text>
</comment>
<keyword evidence="5 10" id="KW-0328">Glycosyltransferase</keyword>
<dbReference type="EC" id="2.4.1.1" evidence="10"/>
<evidence type="ECO:0000313" key="12">
    <source>
        <dbReference type="EMBL" id="EAS04185.1"/>
    </source>
</evidence>
<accession>Q247W0</accession>
<keyword evidence="4" id="KW-0021">Allosteric enzyme</keyword>
<keyword evidence="13" id="KW-1185">Reference proteome</keyword>
<dbReference type="RefSeq" id="XP_001024430.1">
    <property type="nucleotide sequence ID" value="XM_001024430.3"/>
</dbReference>
<evidence type="ECO:0000256" key="10">
    <source>
        <dbReference type="RuleBase" id="RU000587"/>
    </source>
</evidence>
<dbReference type="Proteomes" id="UP000009168">
    <property type="component" value="Unassembled WGS sequence"/>
</dbReference>
<dbReference type="OrthoDB" id="9215500at2759"/>
<dbReference type="STRING" id="312017.Q247W0"/>
<gene>
    <name evidence="12" type="ORF">TTHERM_00534080</name>
</gene>
<evidence type="ECO:0000256" key="8">
    <source>
        <dbReference type="ARBA" id="ARBA00023277"/>
    </source>
</evidence>
<dbReference type="PROSITE" id="PS00102">
    <property type="entry name" value="PHOSPHORYLASE"/>
    <property type="match status" value="1"/>
</dbReference>
<dbReference type="Gene3D" id="3.40.50.2000">
    <property type="entry name" value="Glycogen Phosphorylase B"/>
    <property type="match status" value="2"/>
</dbReference>
<dbReference type="InterPro" id="IPR011833">
    <property type="entry name" value="Glycg_phsphrylas"/>
</dbReference>
<reference evidence="13" key="1">
    <citation type="journal article" date="2006" name="PLoS Biol.">
        <title>Macronuclear genome sequence of the ciliate Tetrahymena thermophila, a model eukaryote.</title>
        <authorList>
            <person name="Eisen J.A."/>
            <person name="Coyne R.S."/>
            <person name="Wu M."/>
            <person name="Wu D."/>
            <person name="Thiagarajan M."/>
            <person name="Wortman J.R."/>
            <person name="Badger J.H."/>
            <person name="Ren Q."/>
            <person name="Amedeo P."/>
            <person name="Jones K.M."/>
            <person name="Tallon L.J."/>
            <person name="Delcher A.L."/>
            <person name="Salzberg S.L."/>
            <person name="Silva J.C."/>
            <person name="Haas B.J."/>
            <person name="Majoros W.H."/>
            <person name="Farzad M."/>
            <person name="Carlton J.M."/>
            <person name="Smith R.K. Jr."/>
            <person name="Garg J."/>
            <person name="Pearlman R.E."/>
            <person name="Karrer K.M."/>
            <person name="Sun L."/>
            <person name="Manning G."/>
            <person name="Elde N.C."/>
            <person name="Turkewitz A.P."/>
            <person name="Asai D.J."/>
            <person name="Wilkes D.E."/>
            <person name="Wang Y."/>
            <person name="Cai H."/>
            <person name="Collins K."/>
            <person name="Stewart B.A."/>
            <person name="Lee S.R."/>
            <person name="Wilamowska K."/>
            <person name="Weinberg Z."/>
            <person name="Ruzzo W.L."/>
            <person name="Wloga D."/>
            <person name="Gaertig J."/>
            <person name="Frankel J."/>
            <person name="Tsao C.-C."/>
            <person name="Gorovsky M.A."/>
            <person name="Keeling P.J."/>
            <person name="Waller R.F."/>
            <person name="Patron N.J."/>
            <person name="Cherry J.M."/>
            <person name="Stover N.A."/>
            <person name="Krieger C.J."/>
            <person name="del Toro C."/>
            <person name="Ryder H.F."/>
            <person name="Williamson S.C."/>
            <person name="Barbeau R.A."/>
            <person name="Hamilton E.P."/>
            <person name="Orias E."/>
        </authorList>
    </citation>
    <scope>NUCLEOTIDE SEQUENCE [LARGE SCALE GENOMIC DNA]</scope>
    <source>
        <strain evidence="13">SB210</strain>
    </source>
</reference>
<keyword evidence="6 10" id="KW-0808">Transferase</keyword>
<dbReference type="GeneID" id="7826732"/>
<sequence length="889" mass="103674">MENTEQFQRFSPQRRMSRRLSTGGRNDSFSSLFRPEFGSQNSLIQNEKMWKLMQSYIKNDKETIQQSIVNHVEYTLAKTRFDFSIFHAYQAISHSVRDRLIEAFNDTAQYFTHHDCKRVYYLSIEFLMGRYLQNALINLELEDNYKEAVLELGYNLESVYEQEVDPALGNGGLGRLAACFLDSMATLNLPAWGYGIRYSYGIFRQLIKDGYQYEVPDYWLDNGNPWEIERLDVNYPIRFYGYVRKIHENGKEKSIWEGGELVLARAYDNPIPGYDTYNTINLRLWRSLPAREFDFNSFNQGDYFKALEEREKAEYITSVLYPNDSNYSGKELRLKQQYLLVCATIQDVIRRFKKKKRDWKELPEKIAVQLNDTHPAMAIVELLRVLIDHEGIEIEFAWELVYKSFSYTNHTILPEALEKWGIDLLGNLLPRHLEIVYIINFIFLEKVSKKFPNDHHRLSSLSIIEESNPKKIRMANLSIIGSHAVNGVAEIHSKLLTTTLFKDFYELRPKKFQNKTNGVTPRRWIRCCNVQLAQLYTEQLGGDTWVTDLTQVRCLENMVEDPDFQNNWQRIKRQNKEQLKWWVKENCQIDINIDSLFDVQVKRLHEYKRQFMNILYVIHRYLSIKKTPADQRHAKFLPRTIMFGGKAAPGYINAKRIIKLICSVADKVNTDSEIGDLMKIVYLPNYNVSNAQIIIPATELSQHISTAGLEASGTSNMKFVMNGSLIIGTMDGANVEIAEEVGKENMFIFGALVDEIEGLRNHMRNTEPSQYFPPELNEVLQKIDEGFFGAVDELRELINTIRNRNDYYLLGADFKSYLEAQKKVDECYKNKSLWTKMSIRNAIRSSKFSSDRTIQQYADEIWGVKAFQIPNPSQNARERVKSYDNVAAN</sequence>
<dbReference type="InterPro" id="IPR035090">
    <property type="entry name" value="Pyridoxal_P_attach_site"/>
</dbReference>
<evidence type="ECO:0000256" key="6">
    <source>
        <dbReference type="ARBA" id="ARBA00022679"/>
    </source>
</evidence>
<feature type="modified residue" description="N6-(pyridoxal phosphate)lysine" evidence="9">
    <location>
        <position position="718"/>
    </location>
</feature>
<dbReference type="PIRSF" id="PIRSF000460">
    <property type="entry name" value="Pprylas_GlgP"/>
    <property type="match status" value="1"/>
</dbReference>
<evidence type="ECO:0000256" key="9">
    <source>
        <dbReference type="PIRSR" id="PIRSR000460-1"/>
    </source>
</evidence>
<dbReference type="KEGG" id="tet:TTHERM_00534080"/>
<dbReference type="InterPro" id="IPR000811">
    <property type="entry name" value="Glyco_trans_35"/>
</dbReference>
<comment type="catalytic activity">
    <reaction evidence="1 10">
        <text>[(1-&gt;4)-alpha-D-glucosyl](n) + phosphate = [(1-&gt;4)-alpha-D-glucosyl](n-1) + alpha-D-glucose 1-phosphate</text>
        <dbReference type="Rhea" id="RHEA:41732"/>
        <dbReference type="Rhea" id="RHEA-COMP:9584"/>
        <dbReference type="Rhea" id="RHEA-COMP:9586"/>
        <dbReference type="ChEBI" id="CHEBI:15444"/>
        <dbReference type="ChEBI" id="CHEBI:43474"/>
        <dbReference type="ChEBI" id="CHEBI:58601"/>
        <dbReference type="EC" id="2.4.1.1"/>
    </reaction>
</comment>
<evidence type="ECO:0000256" key="7">
    <source>
        <dbReference type="ARBA" id="ARBA00022898"/>
    </source>
</evidence>
<dbReference type="HOGENOM" id="CLU_010198_2_0_1"/>
<dbReference type="PANTHER" id="PTHR11468:SF3">
    <property type="entry name" value="GLYCOGEN PHOSPHORYLASE, LIVER FORM"/>
    <property type="match status" value="1"/>
</dbReference>
<dbReference type="GO" id="GO:0005980">
    <property type="term" value="P:glycogen catabolic process"/>
    <property type="evidence" value="ECO:0007669"/>
    <property type="project" value="TreeGrafter"/>
</dbReference>
<dbReference type="GO" id="GO:0030170">
    <property type="term" value="F:pyridoxal phosphate binding"/>
    <property type="evidence" value="ECO:0007669"/>
    <property type="project" value="InterPro"/>
</dbReference>
<dbReference type="OMA" id="WLKQANP"/>
<feature type="compositionally biased region" description="Polar residues" evidence="11">
    <location>
        <begin position="1"/>
        <end position="11"/>
    </location>
</feature>
<evidence type="ECO:0000256" key="3">
    <source>
        <dbReference type="ARBA" id="ARBA00006047"/>
    </source>
</evidence>
<dbReference type="EMBL" id="GG662455">
    <property type="protein sequence ID" value="EAS04185.1"/>
    <property type="molecule type" value="Genomic_DNA"/>
</dbReference>
<feature type="region of interest" description="Disordered" evidence="11">
    <location>
        <begin position="1"/>
        <end position="27"/>
    </location>
</feature>
<dbReference type="InParanoid" id="Q247W0"/>
<dbReference type="GO" id="GO:0008184">
    <property type="term" value="F:glycogen phosphorylase activity"/>
    <property type="evidence" value="ECO:0007669"/>
    <property type="project" value="InterPro"/>
</dbReference>
<dbReference type="FunFam" id="3.40.50.2000:FF:000003">
    <property type="entry name" value="Alpha-1,4 glucan phosphorylase"/>
    <property type="match status" value="1"/>
</dbReference>
<name>Q247W0_TETTS</name>
<dbReference type="Pfam" id="PF00343">
    <property type="entry name" value="Phosphorylase"/>
    <property type="match status" value="1"/>
</dbReference>
<evidence type="ECO:0000256" key="1">
    <source>
        <dbReference type="ARBA" id="ARBA00001275"/>
    </source>
</evidence>
<dbReference type="AlphaFoldDB" id="Q247W0"/>
<evidence type="ECO:0000256" key="11">
    <source>
        <dbReference type="SAM" id="MobiDB-lite"/>
    </source>
</evidence>
<dbReference type="FunFam" id="3.40.50.2000:FF:000002">
    <property type="entry name" value="Alpha-1,4 glucan phosphorylase"/>
    <property type="match status" value="1"/>
</dbReference>